<proteinExistence type="predicted"/>
<dbReference type="EMBL" id="VIFY01000328">
    <property type="protein sequence ID" value="TQB67676.1"/>
    <property type="molecule type" value="Genomic_DNA"/>
</dbReference>
<dbReference type="OrthoDB" id="4367324at2759"/>
<evidence type="ECO:0000313" key="2">
    <source>
        <dbReference type="Proteomes" id="UP000319663"/>
    </source>
</evidence>
<gene>
    <name evidence="1" type="ORF">MPDQ_004951</name>
</gene>
<organism evidence="1 2">
    <name type="scientific">Monascus purpureus</name>
    <name type="common">Red mold</name>
    <name type="synonym">Monascus anka</name>
    <dbReference type="NCBI Taxonomy" id="5098"/>
    <lineage>
        <taxon>Eukaryota</taxon>
        <taxon>Fungi</taxon>
        <taxon>Dikarya</taxon>
        <taxon>Ascomycota</taxon>
        <taxon>Pezizomycotina</taxon>
        <taxon>Eurotiomycetes</taxon>
        <taxon>Eurotiomycetidae</taxon>
        <taxon>Eurotiales</taxon>
        <taxon>Aspergillaceae</taxon>
        <taxon>Monascus</taxon>
    </lineage>
</organism>
<keyword evidence="2" id="KW-1185">Reference proteome</keyword>
<dbReference type="STRING" id="5098.A0A507QGN3"/>
<sequence>MASNVTLMEYLQVGPPRLPISNQGQSRDNTTNGNYAAIDINNVGHWNAFNLGNIMNQYGPLLTGSMIQREPMPTSPPQPITSETSFRQRFILYLDSRVRRGLRVGFQHLGIQNSLGNRTVISFGEGNLARTVENFIPDTAYFATSLPESTRPNRAPGDLKPSYKWSLDLRNGPTQRDRKEFKQALAQVNWYMRQHHARYGFVLTDRELVAIRRLDNHGNLELSDSIPWIARGTVSQPQLTVLLALWYLGMLASDDQWWSLQ</sequence>
<dbReference type="Proteomes" id="UP000319663">
    <property type="component" value="Unassembled WGS sequence"/>
</dbReference>
<name>A0A507QGN3_MONPU</name>
<comment type="caution">
    <text evidence="1">The sequence shown here is derived from an EMBL/GenBank/DDBJ whole genome shotgun (WGS) entry which is preliminary data.</text>
</comment>
<evidence type="ECO:0000313" key="1">
    <source>
        <dbReference type="EMBL" id="TQB67676.1"/>
    </source>
</evidence>
<reference evidence="1 2" key="1">
    <citation type="submission" date="2019-06" db="EMBL/GenBank/DDBJ databases">
        <title>Wine fermentation using esterase from Monascus purpureus.</title>
        <authorList>
            <person name="Geng C."/>
            <person name="Zhang Y."/>
        </authorList>
    </citation>
    <scope>NUCLEOTIDE SEQUENCE [LARGE SCALE GENOMIC DNA]</scope>
    <source>
        <strain evidence="1">HQ1</strain>
    </source>
</reference>
<dbReference type="AlphaFoldDB" id="A0A507QGN3"/>
<accession>A0A507QGN3</accession>
<protein>
    <submittedName>
        <fullName evidence="1">Uncharacterized protein</fullName>
    </submittedName>
</protein>